<evidence type="ECO:0000313" key="2">
    <source>
        <dbReference type="EMBL" id="KKK55046.1"/>
    </source>
</evidence>
<dbReference type="InterPro" id="IPR027417">
    <property type="entry name" value="P-loop_NTPase"/>
</dbReference>
<comment type="caution">
    <text evidence="2">The sequence shown here is derived from an EMBL/GenBank/DDBJ whole genome shotgun (WGS) entry which is preliminary data.</text>
</comment>
<name>A0A0F8Z4Q5_9ZZZZ</name>
<feature type="compositionally biased region" description="Basic and acidic residues" evidence="1">
    <location>
        <begin position="98"/>
        <end position="115"/>
    </location>
</feature>
<gene>
    <name evidence="2" type="ORF">LCGC14_3078500</name>
</gene>
<proteinExistence type="predicted"/>
<dbReference type="AlphaFoldDB" id="A0A0F8Z4Q5"/>
<dbReference type="SUPFAM" id="SSF52540">
    <property type="entry name" value="P-loop containing nucleoside triphosphate hydrolases"/>
    <property type="match status" value="1"/>
</dbReference>
<organism evidence="2">
    <name type="scientific">marine sediment metagenome</name>
    <dbReference type="NCBI Taxonomy" id="412755"/>
    <lineage>
        <taxon>unclassified sequences</taxon>
        <taxon>metagenomes</taxon>
        <taxon>ecological metagenomes</taxon>
    </lineage>
</organism>
<evidence type="ECO:0000256" key="1">
    <source>
        <dbReference type="SAM" id="MobiDB-lite"/>
    </source>
</evidence>
<feature type="non-terminal residue" evidence="2">
    <location>
        <position position="1"/>
    </location>
</feature>
<accession>A0A0F8Z4Q5</accession>
<dbReference type="Gene3D" id="1.10.8.60">
    <property type="match status" value="1"/>
</dbReference>
<sequence length="154" mass="17509">HRPGRFDVPVRFSNPKYEQRRDFLRRLLGSEDQHRVDYRIIQSVASGCKGMSMAFIKLVYETAAARAFKRQEGITVSDDDLLKGFEQAKGYYTQMETPEDRDAGFKAKKESAPKSDDEDEEVAKSEVVSNDKSCNKECPAEVSPTIHVDHGVYK</sequence>
<reference evidence="2" key="1">
    <citation type="journal article" date="2015" name="Nature">
        <title>Complex archaea that bridge the gap between prokaryotes and eukaryotes.</title>
        <authorList>
            <person name="Spang A."/>
            <person name="Saw J.H."/>
            <person name="Jorgensen S.L."/>
            <person name="Zaremba-Niedzwiedzka K."/>
            <person name="Martijn J."/>
            <person name="Lind A.E."/>
            <person name="van Eijk R."/>
            <person name="Schleper C."/>
            <person name="Guy L."/>
            <person name="Ettema T.J."/>
        </authorList>
    </citation>
    <scope>NUCLEOTIDE SEQUENCE</scope>
</reference>
<dbReference type="EMBL" id="LAZR01065682">
    <property type="protein sequence ID" value="KKK55046.1"/>
    <property type="molecule type" value="Genomic_DNA"/>
</dbReference>
<feature type="region of interest" description="Disordered" evidence="1">
    <location>
        <begin position="92"/>
        <end position="138"/>
    </location>
</feature>
<protein>
    <submittedName>
        <fullName evidence="2">Uncharacterized protein</fullName>
    </submittedName>
</protein>
<dbReference type="Gene3D" id="3.40.50.300">
    <property type="entry name" value="P-loop containing nucleotide triphosphate hydrolases"/>
    <property type="match status" value="1"/>
</dbReference>